<evidence type="ECO:0000256" key="1">
    <source>
        <dbReference type="ARBA" id="ARBA00022723"/>
    </source>
</evidence>
<dbReference type="SUPFAM" id="SSF57924">
    <property type="entry name" value="Inhibitor of apoptosis (IAP) repeat"/>
    <property type="match status" value="1"/>
</dbReference>
<evidence type="ECO:0000313" key="3">
    <source>
        <dbReference type="Proteomes" id="UP000095283"/>
    </source>
</evidence>
<dbReference type="Gene3D" id="1.10.1170.10">
    <property type="entry name" value="Inhibitor Of Apoptosis Protein (2mihbC-IAP-1), Chain A"/>
    <property type="match status" value="1"/>
</dbReference>
<dbReference type="Proteomes" id="UP000095283">
    <property type="component" value="Unplaced"/>
</dbReference>
<dbReference type="SMART" id="SM00238">
    <property type="entry name" value="BIR"/>
    <property type="match status" value="1"/>
</dbReference>
<dbReference type="GO" id="GO:0046872">
    <property type="term" value="F:metal ion binding"/>
    <property type="evidence" value="ECO:0007669"/>
    <property type="project" value="UniProtKB-KW"/>
</dbReference>
<dbReference type="AlphaFoldDB" id="A0A1I7XNI9"/>
<dbReference type="WBParaSite" id="Hba_19305">
    <property type="protein sequence ID" value="Hba_19305"/>
    <property type="gene ID" value="Hba_19305"/>
</dbReference>
<dbReference type="InterPro" id="IPR001370">
    <property type="entry name" value="BIR_rpt"/>
</dbReference>
<organism evidence="3 4">
    <name type="scientific">Heterorhabditis bacteriophora</name>
    <name type="common">Entomopathogenic nematode worm</name>
    <dbReference type="NCBI Taxonomy" id="37862"/>
    <lineage>
        <taxon>Eukaryota</taxon>
        <taxon>Metazoa</taxon>
        <taxon>Ecdysozoa</taxon>
        <taxon>Nematoda</taxon>
        <taxon>Chromadorea</taxon>
        <taxon>Rhabditida</taxon>
        <taxon>Rhabditina</taxon>
        <taxon>Rhabditomorpha</taxon>
        <taxon>Strongyloidea</taxon>
        <taxon>Heterorhabditidae</taxon>
        <taxon>Heterorhabditis</taxon>
    </lineage>
</organism>
<evidence type="ECO:0000256" key="2">
    <source>
        <dbReference type="ARBA" id="ARBA00022833"/>
    </source>
</evidence>
<name>A0A1I7XNI9_HETBA</name>
<proteinExistence type="predicted"/>
<protein>
    <submittedName>
        <fullName evidence="4">Inhibitor of Apoptosis domain protein</fullName>
    </submittedName>
</protein>
<dbReference type="PANTHER" id="PTHR46771:SF5">
    <property type="entry name" value="DETERIN"/>
    <property type="match status" value="1"/>
</dbReference>
<keyword evidence="2" id="KW-0862">Zinc</keyword>
<keyword evidence="3" id="KW-1185">Reference proteome</keyword>
<dbReference type="PANTHER" id="PTHR46771">
    <property type="entry name" value="DETERIN"/>
    <property type="match status" value="1"/>
</dbReference>
<dbReference type="InterPro" id="IPR051190">
    <property type="entry name" value="Baculoviral_IAP"/>
</dbReference>
<evidence type="ECO:0000313" key="4">
    <source>
        <dbReference type="WBParaSite" id="Hba_19305"/>
    </source>
</evidence>
<accession>A0A1I7XNI9</accession>
<keyword evidence="1" id="KW-0479">Metal-binding</keyword>
<dbReference type="CDD" id="cd00022">
    <property type="entry name" value="BIR"/>
    <property type="match status" value="1"/>
</dbReference>
<sequence length="150" mass="17033">MTSIGGSNHVIRDVLDNPSDIIFYAQRLATFKKWCYDKEDTPCSSEKLARAGFYFSGTRADPSAATCAFCKKEMIFDATDDPWAEHKSHSEHCVFVELNKLDETEWTVRDFLKLATGRVAAETRSWMLKEADKFRSGADDVEKMATSKMK</sequence>
<reference evidence="4" key="1">
    <citation type="submission" date="2016-11" db="UniProtKB">
        <authorList>
            <consortium name="WormBaseParasite"/>
        </authorList>
    </citation>
    <scope>IDENTIFICATION</scope>
</reference>
<dbReference type="Pfam" id="PF00653">
    <property type="entry name" value="BIR"/>
    <property type="match status" value="1"/>
</dbReference>
<dbReference type="PROSITE" id="PS50143">
    <property type="entry name" value="BIR_REPEAT_2"/>
    <property type="match status" value="1"/>
</dbReference>